<dbReference type="Pfam" id="PF00081">
    <property type="entry name" value="Sod_Fe_N"/>
    <property type="match status" value="1"/>
</dbReference>
<dbReference type="PRINTS" id="PR01703">
    <property type="entry name" value="MNSODISMTASE"/>
</dbReference>
<evidence type="ECO:0000256" key="1">
    <source>
        <dbReference type="ARBA" id="ARBA00008714"/>
    </source>
</evidence>
<dbReference type="InterPro" id="IPR001189">
    <property type="entry name" value="Mn/Fe_SOD"/>
</dbReference>
<keyword evidence="3 5" id="KW-0479">Metal-binding</keyword>
<dbReference type="InterPro" id="IPR036324">
    <property type="entry name" value="Mn/Fe_SOD_N_sf"/>
</dbReference>
<comment type="catalytic activity">
    <reaction evidence="6">
        <text>2 superoxide + 2 H(+) = H2O2 + O2</text>
        <dbReference type="Rhea" id="RHEA:20696"/>
        <dbReference type="ChEBI" id="CHEBI:15378"/>
        <dbReference type="ChEBI" id="CHEBI:15379"/>
        <dbReference type="ChEBI" id="CHEBI:16240"/>
        <dbReference type="ChEBI" id="CHEBI:18421"/>
        <dbReference type="EC" id="1.15.1.1"/>
    </reaction>
</comment>
<feature type="domain" description="Manganese/iron superoxide dismutase C-terminal" evidence="8">
    <location>
        <begin position="101"/>
        <end position="198"/>
    </location>
</feature>
<reference evidence="9" key="1">
    <citation type="submission" date="2020-10" db="EMBL/GenBank/DDBJ databases">
        <authorList>
            <person name="Gilroy R."/>
        </authorList>
    </citation>
    <scope>NUCLEOTIDE SEQUENCE</scope>
    <source>
        <strain evidence="9">E3-2379</strain>
    </source>
</reference>
<evidence type="ECO:0000259" key="7">
    <source>
        <dbReference type="Pfam" id="PF00081"/>
    </source>
</evidence>
<dbReference type="Pfam" id="PF02777">
    <property type="entry name" value="Sod_Fe_C"/>
    <property type="match status" value="1"/>
</dbReference>
<dbReference type="AlphaFoldDB" id="A0A9D9N6Q8"/>
<dbReference type="PANTHER" id="PTHR43595:SF2">
    <property type="entry name" value="SMALL RIBOSOMAL SUBUNIT PROTEIN MS42"/>
    <property type="match status" value="1"/>
</dbReference>
<feature type="domain" description="Manganese/iron superoxide dismutase N-terminal" evidence="7">
    <location>
        <begin position="9"/>
        <end position="96"/>
    </location>
</feature>
<dbReference type="SUPFAM" id="SSF46609">
    <property type="entry name" value="Fe,Mn superoxide dismutase (SOD), N-terminal domain"/>
    <property type="match status" value="1"/>
</dbReference>
<gene>
    <name evidence="9" type="ORF">IAC13_00495</name>
</gene>
<evidence type="ECO:0000259" key="8">
    <source>
        <dbReference type="Pfam" id="PF02777"/>
    </source>
</evidence>
<dbReference type="InterPro" id="IPR019833">
    <property type="entry name" value="Mn/Fe_SOD_BS"/>
</dbReference>
<evidence type="ECO:0000256" key="5">
    <source>
        <dbReference type="PIRSR" id="PIRSR000349-1"/>
    </source>
</evidence>
<dbReference type="EMBL" id="JADIML010000016">
    <property type="protein sequence ID" value="MBO8462392.1"/>
    <property type="molecule type" value="Genomic_DNA"/>
</dbReference>
<dbReference type="InterPro" id="IPR036314">
    <property type="entry name" value="SOD_C_sf"/>
</dbReference>
<dbReference type="Gene3D" id="1.10.287.990">
    <property type="entry name" value="Fe,Mn superoxide dismutase (SOD) domain"/>
    <property type="match status" value="1"/>
</dbReference>
<evidence type="ECO:0000313" key="10">
    <source>
        <dbReference type="Proteomes" id="UP000823618"/>
    </source>
</evidence>
<evidence type="ECO:0000313" key="9">
    <source>
        <dbReference type="EMBL" id="MBO8462392.1"/>
    </source>
</evidence>
<dbReference type="InterPro" id="IPR019831">
    <property type="entry name" value="Mn/Fe_SOD_N"/>
</dbReference>
<organism evidence="9 10">
    <name type="scientific">Candidatus Scybalomonas excrementavium</name>
    <dbReference type="NCBI Taxonomy" id="2840943"/>
    <lineage>
        <taxon>Bacteria</taxon>
        <taxon>Bacillati</taxon>
        <taxon>Bacillota</taxon>
        <taxon>Clostridia</taxon>
        <taxon>Lachnospirales</taxon>
        <taxon>Lachnospiraceae</taxon>
        <taxon>Lachnospiraceae incertae sedis</taxon>
        <taxon>Candidatus Scybalomonas</taxon>
    </lineage>
</organism>
<proteinExistence type="inferred from homology"/>
<dbReference type="GO" id="GO:0005737">
    <property type="term" value="C:cytoplasm"/>
    <property type="evidence" value="ECO:0007669"/>
    <property type="project" value="TreeGrafter"/>
</dbReference>
<evidence type="ECO:0000256" key="4">
    <source>
        <dbReference type="ARBA" id="ARBA00023002"/>
    </source>
</evidence>
<dbReference type="EC" id="1.15.1.1" evidence="2 6"/>
<feature type="binding site" evidence="5">
    <location>
        <position position="88"/>
    </location>
    <ligand>
        <name>Mn(2+)</name>
        <dbReference type="ChEBI" id="CHEBI:29035"/>
    </ligand>
</feature>
<dbReference type="GO" id="GO:0004784">
    <property type="term" value="F:superoxide dismutase activity"/>
    <property type="evidence" value="ECO:0007669"/>
    <property type="project" value="UniProtKB-EC"/>
</dbReference>
<reference evidence="9" key="2">
    <citation type="journal article" date="2021" name="PeerJ">
        <title>Extensive microbial diversity within the chicken gut microbiome revealed by metagenomics and culture.</title>
        <authorList>
            <person name="Gilroy R."/>
            <person name="Ravi A."/>
            <person name="Getino M."/>
            <person name="Pursley I."/>
            <person name="Horton D.L."/>
            <person name="Alikhan N.F."/>
            <person name="Baker D."/>
            <person name="Gharbi K."/>
            <person name="Hall N."/>
            <person name="Watson M."/>
            <person name="Adriaenssens E.M."/>
            <person name="Foster-Nyarko E."/>
            <person name="Jarju S."/>
            <person name="Secka A."/>
            <person name="Antonio M."/>
            <person name="Oren A."/>
            <person name="Chaudhuri R.R."/>
            <person name="La Ragione R."/>
            <person name="Hildebrand F."/>
            <person name="Pallen M.J."/>
        </authorList>
    </citation>
    <scope>NUCLEOTIDE SEQUENCE</scope>
    <source>
        <strain evidence="9">E3-2379</strain>
    </source>
</reference>
<feature type="binding site" evidence="5">
    <location>
        <position position="166"/>
    </location>
    <ligand>
        <name>Mn(2+)</name>
        <dbReference type="ChEBI" id="CHEBI:29035"/>
    </ligand>
</feature>
<evidence type="ECO:0000256" key="3">
    <source>
        <dbReference type="ARBA" id="ARBA00022723"/>
    </source>
</evidence>
<feature type="binding site" evidence="5">
    <location>
        <position position="33"/>
    </location>
    <ligand>
        <name>Mn(2+)</name>
        <dbReference type="ChEBI" id="CHEBI:29035"/>
    </ligand>
</feature>
<dbReference type="Gene3D" id="3.55.40.20">
    <property type="entry name" value="Iron/manganese superoxide dismutase, C-terminal domain"/>
    <property type="match status" value="1"/>
</dbReference>
<feature type="binding site" evidence="5">
    <location>
        <position position="170"/>
    </location>
    <ligand>
        <name>Mn(2+)</name>
        <dbReference type="ChEBI" id="CHEBI:29035"/>
    </ligand>
</feature>
<dbReference type="SUPFAM" id="SSF54719">
    <property type="entry name" value="Fe,Mn superoxide dismutase (SOD), C-terminal domain"/>
    <property type="match status" value="1"/>
</dbReference>
<name>A0A9D9N6Q8_9FIRM</name>
<keyword evidence="4 6" id="KW-0560">Oxidoreductase</keyword>
<comment type="similarity">
    <text evidence="1 6">Belongs to the iron/manganese superoxide dismutase family.</text>
</comment>
<dbReference type="PIRSF" id="PIRSF000349">
    <property type="entry name" value="SODismutase"/>
    <property type="match status" value="1"/>
</dbReference>
<sequence length="205" mass="24506">MLSTKHYPFVLPDLPYSYNALEPYLDEETLYFHHDKHFKNYIDQLNMALKPYPEYHTWTLNQLLSRLSELPKELQTEVRRQGGGVYNHDLYFATLSPKKQRIPSFIREVFGSEEMWKEQMKTTGMRLFGSGFAWLVIDAKGMLQIISLPNRDNPLSIGLYPLLPLDVWEHAYYLQYQNLRNDYIEQWFSIINWDFITSRLTKQEL</sequence>
<comment type="function">
    <text evidence="6">Destroys radicals which are normally produced within the cells and which are toxic to biological systems.</text>
</comment>
<evidence type="ECO:0000256" key="6">
    <source>
        <dbReference type="RuleBase" id="RU000414"/>
    </source>
</evidence>
<dbReference type="Proteomes" id="UP000823618">
    <property type="component" value="Unassembled WGS sequence"/>
</dbReference>
<protein>
    <recommendedName>
        <fullName evidence="2 6">Superoxide dismutase</fullName>
        <ecNumber evidence="2 6">1.15.1.1</ecNumber>
    </recommendedName>
</protein>
<dbReference type="InterPro" id="IPR019832">
    <property type="entry name" value="Mn/Fe_SOD_C"/>
</dbReference>
<comment type="caution">
    <text evidence="9">The sequence shown here is derived from an EMBL/GenBank/DDBJ whole genome shotgun (WGS) entry which is preliminary data.</text>
</comment>
<accession>A0A9D9N6Q8</accession>
<evidence type="ECO:0000256" key="2">
    <source>
        <dbReference type="ARBA" id="ARBA00012682"/>
    </source>
</evidence>
<dbReference type="PANTHER" id="PTHR43595">
    <property type="entry name" value="37S RIBOSOMAL PROTEIN S26, MITOCHONDRIAL"/>
    <property type="match status" value="1"/>
</dbReference>
<dbReference type="PROSITE" id="PS00088">
    <property type="entry name" value="SOD_MN"/>
    <property type="match status" value="1"/>
</dbReference>
<dbReference type="GO" id="GO:0046872">
    <property type="term" value="F:metal ion binding"/>
    <property type="evidence" value="ECO:0007669"/>
    <property type="project" value="UniProtKB-KW"/>
</dbReference>